<reference evidence="1 2" key="1">
    <citation type="journal article" date="2018" name="J. Microbiol.">
        <title>Salicibibacter kimchii gen. nov., sp. nov., a moderately halophilic and alkalitolerant bacterium in the family Bacillaceae, isolated from kimchi.</title>
        <authorList>
            <person name="Jang J.Y."/>
            <person name="Oh Y.J."/>
            <person name="Lim S.K."/>
            <person name="Park H.K."/>
            <person name="Lee C."/>
            <person name="Kim J.Y."/>
            <person name="Lee M.A."/>
            <person name="Choi H.J."/>
        </authorList>
    </citation>
    <scope>NUCLEOTIDE SEQUENCE [LARGE SCALE GENOMIC DNA]</scope>
    <source>
        <strain evidence="1 2">NKC1-1</strain>
    </source>
</reference>
<dbReference type="EMBL" id="CP031092">
    <property type="protein sequence ID" value="AXF54807.1"/>
    <property type="molecule type" value="Genomic_DNA"/>
</dbReference>
<evidence type="ECO:0000313" key="2">
    <source>
        <dbReference type="Proteomes" id="UP000252100"/>
    </source>
</evidence>
<proteinExistence type="predicted"/>
<keyword evidence="2" id="KW-1185">Reference proteome</keyword>
<sequence>MRIGSIEGKIHHLEFEWKASYKGKIIVVHLEDLSHLHLQQLWKKGIKAIVNGKTSMTGNFDHHGVERFLEAGIPVFDLQAKQDFYKLHQGRQARITNQSLYMRNGDGKWKRMAALKGYDPERIDMLKARAASLRADAFHRFFKNSLQEAEAQLDQFSKLMEKAAATATGRRPLLIIAPTNGDERALFIAKRYLKKINPFIIVIDRACQMARKMGFYPDVILGHFSYFQREDLTEGAQLVVPLTHDGHDQASIAWLEQLQLTSTTCEGFAGVEETAILYARSVSDGTIFMLSGAKSMEEAMAQGKTDIGGLSLIQLWFGSEIVDVKDVAKLIEAPSSNGDRLDWLGRYQALVDGFKR</sequence>
<gene>
    <name evidence="1" type="ORF">DT065_01430</name>
</gene>
<dbReference type="OrthoDB" id="9804377at2"/>
<dbReference type="Proteomes" id="UP000252100">
    <property type="component" value="Chromosome"/>
</dbReference>
<dbReference type="RefSeq" id="WP_114370218.1">
    <property type="nucleotide sequence ID" value="NZ_CP031092.1"/>
</dbReference>
<protein>
    <recommendedName>
        <fullName evidence="3">DUF115 domain-containing protein</fullName>
    </recommendedName>
</protein>
<evidence type="ECO:0000313" key="1">
    <source>
        <dbReference type="EMBL" id="AXF54807.1"/>
    </source>
</evidence>
<evidence type="ECO:0008006" key="3">
    <source>
        <dbReference type="Google" id="ProtNLM"/>
    </source>
</evidence>
<dbReference type="KEGG" id="rue:DT065_01430"/>
<dbReference type="AlphaFoldDB" id="A0A345BV26"/>
<organism evidence="1 2">
    <name type="scientific">Salicibibacter kimchii</name>
    <dbReference type="NCBI Taxonomy" id="2099786"/>
    <lineage>
        <taxon>Bacteria</taxon>
        <taxon>Bacillati</taxon>
        <taxon>Bacillota</taxon>
        <taxon>Bacilli</taxon>
        <taxon>Bacillales</taxon>
        <taxon>Bacillaceae</taxon>
        <taxon>Salicibibacter</taxon>
    </lineage>
</organism>
<accession>A0A345BV26</accession>
<name>A0A345BV26_9BACI</name>